<feature type="transmembrane region" description="Helical" evidence="1">
    <location>
        <begin position="70"/>
        <end position="88"/>
    </location>
</feature>
<evidence type="ECO:0000313" key="2">
    <source>
        <dbReference type="EMBL" id="GAA2407565.1"/>
    </source>
</evidence>
<reference evidence="2 3" key="1">
    <citation type="journal article" date="2019" name="Int. J. Syst. Evol. Microbiol.">
        <title>The Global Catalogue of Microorganisms (GCM) 10K type strain sequencing project: providing services to taxonomists for standard genome sequencing and annotation.</title>
        <authorList>
            <consortium name="The Broad Institute Genomics Platform"/>
            <consortium name="The Broad Institute Genome Sequencing Center for Infectious Disease"/>
            <person name="Wu L."/>
            <person name="Ma J."/>
        </authorList>
    </citation>
    <scope>NUCLEOTIDE SEQUENCE [LARGE SCALE GENOMIC DNA]</scope>
    <source>
        <strain evidence="2 3">JCM 3325</strain>
    </source>
</reference>
<protein>
    <recommendedName>
        <fullName evidence="4">Prepilin peptidase</fullName>
    </recommendedName>
</protein>
<dbReference type="PANTHER" id="PTHR30487:SF0">
    <property type="entry name" value="PREPILIN LEADER PEPTIDASE_N-METHYLTRANSFERASE-RELATED"/>
    <property type="match status" value="1"/>
</dbReference>
<keyword evidence="1" id="KW-0812">Transmembrane</keyword>
<keyword evidence="1" id="KW-1133">Transmembrane helix</keyword>
<dbReference type="Proteomes" id="UP001501231">
    <property type="component" value="Unassembled WGS sequence"/>
</dbReference>
<keyword evidence="3" id="KW-1185">Reference proteome</keyword>
<dbReference type="PANTHER" id="PTHR30487">
    <property type="entry name" value="TYPE 4 PREPILIN-LIKE PROTEINS LEADER PEPTIDE-PROCESSING ENZYME"/>
    <property type="match status" value="1"/>
</dbReference>
<dbReference type="InterPro" id="IPR050882">
    <property type="entry name" value="Prepilin_peptidase/N-MTase"/>
</dbReference>
<accession>A0ABN3IKJ6</accession>
<feature type="transmembrane region" description="Helical" evidence="1">
    <location>
        <begin position="39"/>
        <end position="61"/>
    </location>
</feature>
<organism evidence="2 3">
    <name type="scientific">Actinomadura vinacea</name>
    <dbReference type="NCBI Taxonomy" id="115336"/>
    <lineage>
        <taxon>Bacteria</taxon>
        <taxon>Bacillati</taxon>
        <taxon>Actinomycetota</taxon>
        <taxon>Actinomycetes</taxon>
        <taxon>Streptosporangiales</taxon>
        <taxon>Thermomonosporaceae</taxon>
        <taxon>Actinomadura</taxon>
    </lineage>
</organism>
<proteinExistence type="predicted"/>
<dbReference type="RefSeq" id="WP_344587823.1">
    <property type="nucleotide sequence ID" value="NZ_BAAARW010000005.1"/>
</dbReference>
<evidence type="ECO:0000313" key="3">
    <source>
        <dbReference type="Proteomes" id="UP001501231"/>
    </source>
</evidence>
<keyword evidence="1" id="KW-0472">Membrane</keyword>
<dbReference type="EMBL" id="BAAARW010000005">
    <property type="protein sequence ID" value="GAA2407565.1"/>
    <property type="molecule type" value="Genomic_DNA"/>
</dbReference>
<evidence type="ECO:0008006" key="4">
    <source>
        <dbReference type="Google" id="ProtNLM"/>
    </source>
</evidence>
<comment type="caution">
    <text evidence="2">The sequence shown here is derived from an EMBL/GenBank/DDBJ whole genome shotgun (WGS) entry which is preliminary data.</text>
</comment>
<evidence type="ECO:0000256" key="1">
    <source>
        <dbReference type="SAM" id="Phobius"/>
    </source>
</evidence>
<sequence length="89" mass="9422">MLWLVFAVQWFAVPGKMGLGDVKLAGVLGLYLGWLGYDAWMLGVLAMFVLGGLFAVTLLALRRAGRGSELPYGPFMLAGALIGVLVHAG</sequence>
<gene>
    <name evidence="2" type="ORF">GCM10010191_14880</name>
</gene>
<name>A0ABN3IKJ6_9ACTN</name>